<reference evidence="2" key="2">
    <citation type="submission" date="2020-11" db="EMBL/GenBank/DDBJ databases">
        <title>Whole genome sequencing of Colletotrichum sp.</title>
        <authorList>
            <person name="Li H."/>
        </authorList>
    </citation>
    <scope>NUCLEOTIDE SEQUENCE</scope>
    <source>
        <strain evidence="2">CkLH20</strain>
    </source>
</reference>
<organism evidence="2 3">
    <name type="scientific">Colletotrichum karsti</name>
    <dbReference type="NCBI Taxonomy" id="1095194"/>
    <lineage>
        <taxon>Eukaryota</taxon>
        <taxon>Fungi</taxon>
        <taxon>Dikarya</taxon>
        <taxon>Ascomycota</taxon>
        <taxon>Pezizomycotina</taxon>
        <taxon>Sordariomycetes</taxon>
        <taxon>Hypocreomycetidae</taxon>
        <taxon>Glomerellales</taxon>
        <taxon>Glomerellaceae</taxon>
        <taxon>Colletotrichum</taxon>
        <taxon>Colletotrichum boninense species complex</taxon>
    </lineage>
</organism>
<dbReference type="RefSeq" id="XP_038748002.1">
    <property type="nucleotide sequence ID" value="XM_038886752.1"/>
</dbReference>
<proteinExistence type="predicted"/>
<feature type="domain" description="F-box" evidence="1">
    <location>
        <begin position="29"/>
        <end position="75"/>
    </location>
</feature>
<dbReference type="GeneID" id="62159826"/>
<gene>
    <name evidence="2" type="ORF">CkaCkLH20_04033</name>
</gene>
<name>A0A9P6IDH1_9PEZI</name>
<protein>
    <submittedName>
        <fullName evidence="2">F-box domain protein</fullName>
    </submittedName>
</protein>
<dbReference type="AlphaFoldDB" id="A0A9P6IDH1"/>
<dbReference type="OrthoDB" id="1638493at2759"/>
<dbReference type="InterPro" id="IPR001810">
    <property type="entry name" value="F-box_dom"/>
</dbReference>
<dbReference type="SUPFAM" id="SSF81383">
    <property type="entry name" value="F-box domain"/>
    <property type="match status" value="1"/>
</dbReference>
<evidence type="ECO:0000313" key="3">
    <source>
        <dbReference type="Proteomes" id="UP000781932"/>
    </source>
</evidence>
<reference evidence="2" key="1">
    <citation type="submission" date="2020-03" db="EMBL/GenBank/DDBJ databases">
        <authorList>
            <person name="He L."/>
        </authorList>
    </citation>
    <scope>NUCLEOTIDE SEQUENCE</scope>
    <source>
        <strain evidence="2">CkLH20</strain>
    </source>
</reference>
<dbReference type="PROSITE" id="PS50181">
    <property type="entry name" value="FBOX"/>
    <property type="match status" value="1"/>
</dbReference>
<evidence type="ECO:0000313" key="2">
    <source>
        <dbReference type="EMBL" id="KAF9878541.1"/>
    </source>
</evidence>
<dbReference type="EMBL" id="JAATWM020000010">
    <property type="protein sequence ID" value="KAF9878541.1"/>
    <property type="molecule type" value="Genomic_DNA"/>
</dbReference>
<sequence length="446" mass="51117">MKPTFSSLLVAPPSQSKAALHTLETDGKLEGLEGLPIEIIFDIFQQLDVRSIFSLGQVTTLFHGLLKTNRAAILLPVLQREFSPFPELLQVYTVSGQDLSRYGDTFQPRKVVFRRFPGDIAGVTLSRGGFQTDSTLSPEQVLFSKIIDSGKLGSADALPAPRAATLVDGDLDSLLKYCMVVRRWEELYPRLRWFSAPEDCRHLEETEKFKLRRALYRWWLYASYFHGELPRPLGGQPLPFVNDIRMSHTRLHPTRELMEMKDLFTCVKQLIRHYIYPILEQKLGPPQDISTLHATIEDNMRERIVDTYAKLDPRDLIFYFENLFNYPRRRLVTDVNLRHPNFSRDQQSFEGAVESVILERPWLFEIRDLNIVGSIVDTDDVCEDHLKNDGIPNGTIVAPGAFRQPLSDWTPPGDDGWALTERDNFCRTAGHGFGYSHEMYLGDDLD</sequence>
<accession>A0A9P6IDH1</accession>
<evidence type="ECO:0000259" key="1">
    <source>
        <dbReference type="PROSITE" id="PS50181"/>
    </source>
</evidence>
<comment type="caution">
    <text evidence="2">The sequence shown here is derived from an EMBL/GenBank/DDBJ whole genome shotgun (WGS) entry which is preliminary data.</text>
</comment>
<keyword evidence="3" id="KW-1185">Reference proteome</keyword>
<dbReference type="Proteomes" id="UP000781932">
    <property type="component" value="Unassembled WGS sequence"/>
</dbReference>
<dbReference type="InterPro" id="IPR036047">
    <property type="entry name" value="F-box-like_dom_sf"/>
</dbReference>